<evidence type="ECO:0000259" key="1">
    <source>
        <dbReference type="Pfam" id="PF03992"/>
    </source>
</evidence>
<dbReference type="EMBL" id="CAMXCT010000141">
    <property type="protein sequence ID" value="CAI3974538.1"/>
    <property type="molecule type" value="Genomic_DNA"/>
</dbReference>
<evidence type="ECO:0000313" key="4">
    <source>
        <dbReference type="Proteomes" id="UP001152797"/>
    </source>
</evidence>
<dbReference type="EMBL" id="CAMXCT030000141">
    <property type="protein sequence ID" value="CAL4761850.1"/>
    <property type="molecule type" value="Genomic_DNA"/>
</dbReference>
<dbReference type="InterPro" id="IPR011008">
    <property type="entry name" value="Dimeric_a/b-barrel"/>
</dbReference>
<dbReference type="Pfam" id="PF03992">
    <property type="entry name" value="ABM"/>
    <property type="match status" value="1"/>
</dbReference>
<reference evidence="2" key="1">
    <citation type="submission" date="2022-10" db="EMBL/GenBank/DDBJ databases">
        <authorList>
            <person name="Chen Y."/>
            <person name="Dougan E. K."/>
            <person name="Chan C."/>
            <person name="Rhodes N."/>
            <person name="Thang M."/>
        </authorList>
    </citation>
    <scope>NUCLEOTIDE SEQUENCE</scope>
</reference>
<accession>A0A9P1FFR5</accession>
<dbReference type="AlphaFoldDB" id="A0A9P1FFR5"/>
<sequence>MPAAAAKGTKVYAFLTFHVRTGRLAAFCDACAELLSASTNDVGRVRIALHRELPWARSMSNEEFTLFMMEQTWACGADLEKHTCSPHAVKFNEAILKQRMLATEPSVSIFGEPLTTTQLAKLAAEASAQEAAEASLAGEEVSNSPAFH</sequence>
<feature type="domain" description="ABM" evidence="1">
    <location>
        <begin position="13"/>
        <end position="93"/>
    </location>
</feature>
<dbReference type="InterPro" id="IPR007138">
    <property type="entry name" value="ABM_dom"/>
</dbReference>
<evidence type="ECO:0000313" key="3">
    <source>
        <dbReference type="EMBL" id="CAL1127913.1"/>
    </source>
</evidence>
<organism evidence="2">
    <name type="scientific">Cladocopium goreaui</name>
    <dbReference type="NCBI Taxonomy" id="2562237"/>
    <lineage>
        <taxon>Eukaryota</taxon>
        <taxon>Sar</taxon>
        <taxon>Alveolata</taxon>
        <taxon>Dinophyceae</taxon>
        <taxon>Suessiales</taxon>
        <taxon>Symbiodiniaceae</taxon>
        <taxon>Cladocopium</taxon>
    </lineage>
</organism>
<gene>
    <name evidence="2" type="ORF">C1SCF055_LOCUS2930</name>
</gene>
<comment type="caution">
    <text evidence="2">The sequence shown here is derived from an EMBL/GenBank/DDBJ whole genome shotgun (WGS) entry which is preliminary data.</text>
</comment>
<protein>
    <recommendedName>
        <fullName evidence="1">ABM domain-containing protein</fullName>
    </recommendedName>
</protein>
<dbReference type="EMBL" id="CAMXCT020000141">
    <property type="protein sequence ID" value="CAL1127913.1"/>
    <property type="molecule type" value="Genomic_DNA"/>
</dbReference>
<name>A0A9P1FFR5_9DINO</name>
<dbReference type="Gene3D" id="3.30.70.100">
    <property type="match status" value="1"/>
</dbReference>
<dbReference type="Proteomes" id="UP001152797">
    <property type="component" value="Unassembled WGS sequence"/>
</dbReference>
<proteinExistence type="predicted"/>
<evidence type="ECO:0000313" key="2">
    <source>
        <dbReference type="EMBL" id="CAI3974538.1"/>
    </source>
</evidence>
<dbReference type="SUPFAM" id="SSF54909">
    <property type="entry name" value="Dimeric alpha+beta barrel"/>
    <property type="match status" value="1"/>
</dbReference>
<keyword evidence="4" id="KW-1185">Reference proteome</keyword>
<reference evidence="3" key="2">
    <citation type="submission" date="2024-04" db="EMBL/GenBank/DDBJ databases">
        <authorList>
            <person name="Chen Y."/>
            <person name="Shah S."/>
            <person name="Dougan E. K."/>
            <person name="Thang M."/>
            <person name="Chan C."/>
        </authorList>
    </citation>
    <scope>NUCLEOTIDE SEQUENCE [LARGE SCALE GENOMIC DNA]</scope>
</reference>